<dbReference type="InParanoid" id="D8S933"/>
<evidence type="ECO:0000313" key="2">
    <source>
        <dbReference type="Proteomes" id="UP000001514"/>
    </source>
</evidence>
<gene>
    <name evidence="1" type="ORF">SELMODRAFT_419481</name>
</gene>
<dbReference type="STRING" id="88036.D8S933"/>
<dbReference type="Gramene" id="EFJ19275">
    <property type="protein sequence ID" value="EFJ19275"/>
    <property type="gene ID" value="SELMODRAFT_419481"/>
</dbReference>
<dbReference type="Proteomes" id="UP000001514">
    <property type="component" value="Unassembled WGS sequence"/>
</dbReference>
<reference evidence="1 2" key="1">
    <citation type="journal article" date="2011" name="Science">
        <title>The Selaginella genome identifies genetic changes associated with the evolution of vascular plants.</title>
        <authorList>
            <person name="Banks J.A."/>
            <person name="Nishiyama T."/>
            <person name="Hasebe M."/>
            <person name="Bowman J.L."/>
            <person name="Gribskov M."/>
            <person name="dePamphilis C."/>
            <person name="Albert V.A."/>
            <person name="Aono N."/>
            <person name="Aoyama T."/>
            <person name="Ambrose B.A."/>
            <person name="Ashton N.W."/>
            <person name="Axtell M.J."/>
            <person name="Barker E."/>
            <person name="Barker M.S."/>
            <person name="Bennetzen J.L."/>
            <person name="Bonawitz N.D."/>
            <person name="Chapple C."/>
            <person name="Cheng C."/>
            <person name="Correa L.G."/>
            <person name="Dacre M."/>
            <person name="DeBarry J."/>
            <person name="Dreyer I."/>
            <person name="Elias M."/>
            <person name="Engstrom E.M."/>
            <person name="Estelle M."/>
            <person name="Feng L."/>
            <person name="Finet C."/>
            <person name="Floyd S.K."/>
            <person name="Frommer W.B."/>
            <person name="Fujita T."/>
            <person name="Gramzow L."/>
            <person name="Gutensohn M."/>
            <person name="Harholt J."/>
            <person name="Hattori M."/>
            <person name="Heyl A."/>
            <person name="Hirai T."/>
            <person name="Hiwatashi Y."/>
            <person name="Ishikawa M."/>
            <person name="Iwata M."/>
            <person name="Karol K.G."/>
            <person name="Koehler B."/>
            <person name="Kolukisaoglu U."/>
            <person name="Kubo M."/>
            <person name="Kurata T."/>
            <person name="Lalonde S."/>
            <person name="Li K."/>
            <person name="Li Y."/>
            <person name="Litt A."/>
            <person name="Lyons E."/>
            <person name="Manning G."/>
            <person name="Maruyama T."/>
            <person name="Michael T.P."/>
            <person name="Mikami K."/>
            <person name="Miyazaki S."/>
            <person name="Morinaga S."/>
            <person name="Murata T."/>
            <person name="Mueller-Roeber B."/>
            <person name="Nelson D.R."/>
            <person name="Obara M."/>
            <person name="Oguri Y."/>
            <person name="Olmstead R.G."/>
            <person name="Onodera N."/>
            <person name="Petersen B.L."/>
            <person name="Pils B."/>
            <person name="Prigge M."/>
            <person name="Rensing S.A."/>
            <person name="Riano-Pachon D.M."/>
            <person name="Roberts A.W."/>
            <person name="Sato Y."/>
            <person name="Scheller H.V."/>
            <person name="Schulz B."/>
            <person name="Schulz C."/>
            <person name="Shakirov E.V."/>
            <person name="Shibagaki N."/>
            <person name="Shinohara N."/>
            <person name="Shippen D.E."/>
            <person name="Soerensen I."/>
            <person name="Sotooka R."/>
            <person name="Sugimoto N."/>
            <person name="Sugita M."/>
            <person name="Sumikawa N."/>
            <person name="Tanurdzic M."/>
            <person name="Theissen G."/>
            <person name="Ulvskov P."/>
            <person name="Wakazuki S."/>
            <person name="Weng J.K."/>
            <person name="Willats W.W."/>
            <person name="Wipf D."/>
            <person name="Wolf P.G."/>
            <person name="Yang L."/>
            <person name="Zimmer A.D."/>
            <person name="Zhu Q."/>
            <person name="Mitros T."/>
            <person name="Hellsten U."/>
            <person name="Loque D."/>
            <person name="Otillar R."/>
            <person name="Salamov A."/>
            <person name="Schmutz J."/>
            <person name="Shapiro H."/>
            <person name="Lindquist E."/>
            <person name="Lucas S."/>
            <person name="Rokhsar D."/>
            <person name="Grigoriev I.V."/>
        </authorList>
    </citation>
    <scope>NUCLEOTIDE SEQUENCE [LARGE SCALE GENOMIC DNA]</scope>
</reference>
<keyword evidence="2" id="KW-1185">Reference proteome</keyword>
<proteinExistence type="predicted"/>
<dbReference type="HOGENOM" id="CLU_1613628_0_0_1"/>
<dbReference type="AlphaFoldDB" id="D8S933"/>
<dbReference type="PANTHER" id="PTHR43686">
    <property type="entry name" value="SULFURTRANSFERASE-RELATED"/>
    <property type="match status" value="1"/>
</dbReference>
<dbReference type="eggNOG" id="KOG2840">
    <property type="taxonomic scope" value="Eukaryota"/>
</dbReference>
<protein>
    <submittedName>
        <fullName evidence="1">Uncharacterized protein</fullName>
    </submittedName>
</protein>
<dbReference type="PANTHER" id="PTHR43686:SF1">
    <property type="entry name" value="AMINOTRAN_5 DOMAIN-CONTAINING PROTEIN"/>
    <property type="match status" value="1"/>
</dbReference>
<accession>D8S933</accession>
<organism evidence="2">
    <name type="scientific">Selaginella moellendorffii</name>
    <name type="common">Spikemoss</name>
    <dbReference type="NCBI Taxonomy" id="88036"/>
    <lineage>
        <taxon>Eukaryota</taxon>
        <taxon>Viridiplantae</taxon>
        <taxon>Streptophyta</taxon>
        <taxon>Embryophyta</taxon>
        <taxon>Tracheophyta</taxon>
        <taxon>Lycopodiopsida</taxon>
        <taxon>Selaginellales</taxon>
        <taxon>Selaginellaceae</taxon>
        <taxon>Selaginella</taxon>
    </lineage>
</organism>
<name>D8S933_SELML</name>
<dbReference type="KEGG" id="smo:SELMODRAFT_419481"/>
<evidence type="ECO:0000313" key="1">
    <source>
        <dbReference type="EMBL" id="EFJ19275.1"/>
    </source>
</evidence>
<sequence length="165" mass="19052">MVSGYRLIESREQSLITTALIVRSTQVKRAAVVSFLVRITDSKDELQQTVPQGRFVAKLLNNLFGRRCRSLADDLSLKFRAAIQEEYSGVKPGRTRLNFAYFPKEELLCTIEFVADYAQRFLPLYEFDRQSGNWKYKEENNINTTGMAKISTRNTWAPPWRSQSS</sequence>
<dbReference type="EMBL" id="GL377607">
    <property type="protein sequence ID" value="EFJ19275.1"/>
    <property type="molecule type" value="Genomic_DNA"/>
</dbReference>